<keyword evidence="7" id="KW-1185">Reference proteome</keyword>
<dbReference type="InterPro" id="IPR004358">
    <property type="entry name" value="Sig_transdc_His_kin-like_C"/>
</dbReference>
<sequence length="490" mass="55831">MKRTIVLIVVLMSICVSGIIGLQLFWNYQSYKNTVQFFDHSVNEALVKAVAKESFKRKQGIVKQFENWLADTSVVTITADHNNRDSATVFHIQDTHPRFVEDLHRQTQFGLSDFKERLNHITPAAKKIVIKHFAGRILMQDLEKGIVYNYTQTLGDSLKKAFYASRPSLHLINQYFKAELLKKNIKADFVLNPGKQTSLHLTNKVNADFRKPYQSVLIYAGIEHPDNYFFKAMKWVIITSLLLILITIGCFYYTVKTLFSQHKLSELKDNFVSNMTHELNTPIASIKITAEALKRFKHDSETREEYLNIISYQADRLSNLTDQILNTAERVNSTDSFELLNLYHVIQSAIGDMEPVLKDANSNLDFKASISDVDVYGDRGMLSNALVNLIDNALKYTNGTPIITISLNCIDNIAFISIADNGIGIPSIYKDQIFDRFFRIPNGNLHNVKGFGLGLSYVKQIVTKHKGFIDFRKNDPEGSIFTIKLPIYHG</sequence>
<keyword evidence="4" id="KW-0812">Transmembrane</keyword>
<dbReference type="Gene3D" id="3.30.565.10">
    <property type="entry name" value="Histidine kinase-like ATPase, C-terminal domain"/>
    <property type="match status" value="1"/>
</dbReference>
<dbReference type="SMART" id="SM00388">
    <property type="entry name" value="HisKA"/>
    <property type="match status" value="1"/>
</dbReference>
<dbReference type="OrthoDB" id="921707at2"/>
<dbReference type="AlphaFoldDB" id="A0A4R6IGF3"/>
<evidence type="ECO:0000259" key="5">
    <source>
        <dbReference type="PROSITE" id="PS50109"/>
    </source>
</evidence>
<dbReference type="Pfam" id="PF00512">
    <property type="entry name" value="HisKA"/>
    <property type="match status" value="1"/>
</dbReference>
<keyword evidence="4" id="KW-1133">Transmembrane helix</keyword>
<accession>A0A4R6IGF3</accession>
<comment type="catalytic activity">
    <reaction evidence="1">
        <text>ATP + protein L-histidine = ADP + protein N-phospho-L-histidine.</text>
        <dbReference type="EC" id="2.7.13.3"/>
    </reaction>
</comment>
<feature type="transmembrane region" description="Helical" evidence="4">
    <location>
        <begin position="6"/>
        <end position="26"/>
    </location>
</feature>
<dbReference type="PANTHER" id="PTHR43547">
    <property type="entry name" value="TWO-COMPONENT HISTIDINE KINASE"/>
    <property type="match status" value="1"/>
</dbReference>
<dbReference type="CDD" id="cd00075">
    <property type="entry name" value="HATPase"/>
    <property type="match status" value="1"/>
</dbReference>
<organism evidence="6 7">
    <name type="scientific">Pedobacter duraquae</name>
    <dbReference type="NCBI Taxonomy" id="425511"/>
    <lineage>
        <taxon>Bacteria</taxon>
        <taxon>Pseudomonadati</taxon>
        <taxon>Bacteroidota</taxon>
        <taxon>Sphingobacteriia</taxon>
        <taxon>Sphingobacteriales</taxon>
        <taxon>Sphingobacteriaceae</taxon>
        <taxon>Pedobacter</taxon>
    </lineage>
</organism>
<evidence type="ECO:0000256" key="3">
    <source>
        <dbReference type="ARBA" id="ARBA00022553"/>
    </source>
</evidence>
<evidence type="ECO:0000256" key="1">
    <source>
        <dbReference type="ARBA" id="ARBA00000085"/>
    </source>
</evidence>
<dbReference type="SMART" id="SM00387">
    <property type="entry name" value="HATPase_c"/>
    <property type="match status" value="1"/>
</dbReference>
<dbReference type="EMBL" id="SNWM01000004">
    <property type="protein sequence ID" value="TDO20757.1"/>
    <property type="molecule type" value="Genomic_DNA"/>
</dbReference>
<keyword evidence="4" id="KW-0472">Membrane</keyword>
<dbReference type="InterPro" id="IPR005467">
    <property type="entry name" value="His_kinase_dom"/>
</dbReference>
<dbReference type="PANTHER" id="PTHR43547:SF2">
    <property type="entry name" value="HYBRID SIGNAL TRANSDUCTION HISTIDINE KINASE C"/>
    <property type="match status" value="1"/>
</dbReference>
<dbReference type="EC" id="2.7.13.3" evidence="2"/>
<dbReference type="GO" id="GO:0000155">
    <property type="term" value="F:phosphorelay sensor kinase activity"/>
    <property type="evidence" value="ECO:0007669"/>
    <property type="project" value="InterPro"/>
</dbReference>
<evidence type="ECO:0000256" key="4">
    <source>
        <dbReference type="SAM" id="Phobius"/>
    </source>
</evidence>
<dbReference type="InterPro" id="IPR003594">
    <property type="entry name" value="HATPase_dom"/>
</dbReference>
<dbReference type="SUPFAM" id="SSF55874">
    <property type="entry name" value="ATPase domain of HSP90 chaperone/DNA topoisomerase II/histidine kinase"/>
    <property type="match status" value="1"/>
</dbReference>
<evidence type="ECO:0000256" key="2">
    <source>
        <dbReference type="ARBA" id="ARBA00012438"/>
    </source>
</evidence>
<feature type="domain" description="Histidine kinase" evidence="5">
    <location>
        <begin position="274"/>
        <end position="489"/>
    </location>
</feature>
<proteinExistence type="predicted"/>
<dbReference type="SUPFAM" id="SSF47384">
    <property type="entry name" value="Homodimeric domain of signal transducing histidine kinase"/>
    <property type="match status" value="1"/>
</dbReference>
<dbReference type="Proteomes" id="UP000295499">
    <property type="component" value="Unassembled WGS sequence"/>
</dbReference>
<keyword evidence="3" id="KW-0597">Phosphoprotein</keyword>
<evidence type="ECO:0000313" key="7">
    <source>
        <dbReference type="Proteomes" id="UP000295499"/>
    </source>
</evidence>
<name>A0A4R6IGF3_9SPHI</name>
<dbReference type="CDD" id="cd00082">
    <property type="entry name" value="HisKA"/>
    <property type="match status" value="1"/>
</dbReference>
<dbReference type="Pfam" id="PF02518">
    <property type="entry name" value="HATPase_c"/>
    <property type="match status" value="1"/>
</dbReference>
<feature type="transmembrane region" description="Helical" evidence="4">
    <location>
        <begin position="235"/>
        <end position="255"/>
    </location>
</feature>
<evidence type="ECO:0000313" key="6">
    <source>
        <dbReference type="EMBL" id="TDO20757.1"/>
    </source>
</evidence>
<protein>
    <recommendedName>
        <fullName evidence="2">histidine kinase</fullName>
        <ecNumber evidence="2">2.7.13.3</ecNumber>
    </recommendedName>
</protein>
<reference evidence="6 7" key="1">
    <citation type="submission" date="2019-03" db="EMBL/GenBank/DDBJ databases">
        <title>Genomic Encyclopedia of Archaeal and Bacterial Type Strains, Phase II (KMG-II): from individual species to whole genera.</title>
        <authorList>
            <person name="Goeker M."/>
        </authorList>
    </citation>
    <scope>NUCLEOTIDE SEQUENCE [LARGE SCALE GENOMIC DNA]</scope>
    <source>
        <strain evidence="6 7">DSM 19034</strain>
    </source>
</reference>
<dbReference type="PROSITE" id="PS50109">
    <property type="entry name" value="HIS_KIN"/>
    <property type="match status" value="1"/>
</dbReference>
<dbReference type="Gene3D" id="1.10.287.130">
    <property type="match status" value="1"/>
</dbReference>
<comment type="caution">
    <text evidence="6">The sequence shown here is derived from an EMBL/GenBank/DDBJ whole genome shotgun (WGS) entry which is preliminary data.</text>
</comment>
<dbReference type="InterPro" id="IPR036097">
    <property type="entry name" value="HisK_dim/P_sf"/>
</dbReference>
<dbReference type="PRINTS" id="PR00344">
    <property type="entry name" value="BCTRLSENSOR"/>
</dbReference>
<dbReference type="InterPro" id="IPR003661">
    <property type="entry name" value="HisK_dim/P_dom"/>
</dbReference>
<dbReference type="RefSeq" id="WP_133557506.1">
    <property type="nucleotide sequence ID" value="NZ_SNWM01000004.1"/>
</dbReference>
<dbReference type="InterPro" id="IPR036890">
    <property type="entry name" value="HATPase_C_sf"/>
</dbReference>
<gene>
    <name evidence="6" type="ORF">CLV32_3391</name>
</gene>